<sequence>MRTPKQRAAALNVRGNIALVAAVAFGGLLASNLGGAGGWTTLHTWLTVAVTTTAAAALACFALAARFRSPRGDSPQVTHPPTEASLTPSEVQK</sequence>
<dbReference type="EMBL" id="JAEVHL010000326">
    <property type="protein sequence ID" value="MBM0279654.1"/>
    <property type="molecule type" value="Genomic_DNA"/>
</dbReference>
<evidence type="ECO:0000256" key="1">
    <source>
        <dbReference type="SAM" id="MobiDB-lite"/>
    </source>
</evidence>
<feature type="compositionally biased region" description="Polar residues" evidence="1">
    <location>
        <begin position="75"/>
        <end position="93"/>
    </location>
</feature>
<evidence type="ECO:0000313" key="3">
    <source>
        <dbReference type="EMBL" id="MBM0279654.1"/>
    </source>
</evidence>
<feature type="region of interest" description="Disordered" evidence="1">
    <location>
        <begin position="70"/>
        <end position="93"/>
    </location>
</feature>
<protein>
    <submittedName>
        <fullName evidence="3">Uncharacterized protein</fullName>
    </submittedName>
</protein>
<dbReference type="Proteomes" id="UP000622245">
    <property type="component" value="Unassembled WGS sequence"/>
</dbReference>
<keyword evidence="2" id="KW-1133">Transmembrane helix</keyword>
<keyword evidence="4" id="KW-1185">Reference proteome</keyword>
<feature type="transmembrane region" description="Helical" evidence="2">
    <location>
        <begin position="42"/>
        <end position="65"/>
    </location>
</feature>
<feature type="transmembrane region" description="Helical" evidence="2">
    <location>
        <begin position="12"/>
        <end position="30"/>
    </location>
</feature>
<comment type="caution">
    <text evidence="3">The sequence shown here is derived from an EMBL/GenBank/DDBJ whole genome shotgun (WGS) entry which is preliminary data.</text>
</comment>
<keyword evidence="2" id="KW-0472">Membrane</keyword>
<organism evidence="3 4">
    <name type="scientific">Micromonospora tarensis</name>
    <dbReference type="NCBI Taxonomy" id="2806100"/>
    <lineage>
        <taxon>Bacteria</taxon>
        <taxon>Bacillati</taxon>
        <taxon>Actinomycetota</taxon>
        <taxon>Actinomycetes</taxon>
        <taxon>Micromonosporales</taxon>
        <taxon>Micromonosporaceae</taxon>
        <taxon>Micromonospora</taxon>
    </lineage>
</organism>
<dbReference type="RefSeq" id="WP_203151949.1">
    <property type="nucleotide sequence ID" value="NZ_JAEVHL010000326.1"/>
</dbReference>
<proteinExistence type="predicted"/>
<gene>
    <name evidence="3" type="ORF">JM949_32830</name>
</gene>
<accession>A0ABS1YQE2</accession>
<evidence type="ECO:0000313" key="4">
    <source>
        <dbReference type="Proteomes" id="UP000622245"/>
    </source>
</evidence>
<keyword evidence="2" id="KW-0812">Transmembrane</keyword>
<reference evidence="3 4" key="1">
    <citation type="submission" date="2021-01" db="EMBL/GenBank/DDBJ databases">
        <title>Draft genome sequence of Micromonospora sp. strain STR1s_6.</title>
        <authorList>
            <person name="Karlyshev A."/>
            <person name="Jawad R."/>
        </authorList>
    </citation>
    <scope>NUCLEOTIDE SEQUENCE [LARGE SCALE GENOMIC DNA]</scope>
    <source>
        <strain evidence="3 4">STR1S-6</strain>
    </source>
</reference>
<name>A0ABS1YQE2_9ACTN</name>
<evidence type="ECO:0000256" key="2">
    <source>
        <dbReference type="SAM" id="Phobius"/>
    </source>
</evidence>